<dbReference type="EMBL" id="JANKBY010000007">
    <property type="protein sequence ID" value="MCR1821394.1"/>
    <property type="molecule type" value="Genomic_DNA"/>
</dbReference>
<dbReference type="RefSeq" id="WP_074429588.1">
    <property type="nucleotide sequence ID" value="NZ_JANKBY010000007.1"/>
</dbReference>
<evidence type="ECO:0000313" key="1">
    <source>
        <dbReference type="EMBL" id="MCR1821394.1"/>
    </source>
</evidence>
<dbReference type="Proteomes" id="UP001140817">
    <property type="component" value="Unassembled WGS sequence"/>
</dbReference>
<evidence type="ECO:0000313" key="2">
    <source>
        <dbReference type="Proteomes" id="UP001140817"/>
    </source>
</evidence>
<sequence>MTEICLSIGHRGGHIFPFIFSGSCLAYGLSKLFSIDPVFCLSIIVTGLASKATAIGKMINNIEIKVLKNKS</sequence>
<reference evidence="1" key="1">
    <citation type="submission" date="2022-07" db="EMBL/GenBank/DDBJ databases">
        <title>Enhanced cultured diversity of the mouse gut microbiota enables custom-made synthetic communities.</title>
        <authorList>
            <person name="Afrizal A."/>
        </authorList>
    </citation>
    <scope>NUCLEOTIDE SEQUENCE</scope>
    <source>
        <strain evidence="1">DSM 29186</strain>
    </source>
</reference>
<gene>
    <name evidence="1" type="ORF">NSA58_01220</name>
</gene>
<accession>A0A9X2M7K5</accession>
<organism evidence="1 2">
    <name type="scientific">Terrisporobacter muris</name>
    <dbReference type="NCBI Taxonomy" id="2963284"/>
    <lineage>
        <taxon>Bacteria</taxon>
        <taxon>Bacillati</taxon>
        <taxon>Bacillota</taxon>
        <taxon>Clostridia</taxon>
        <taxon>Peptostreptococcales</taxon>
        <taxon>Peptostreptococcaceae</taxon>
        <taxon>Terrisporobacter</taxon>
    </lineage>
</organism>
<comment type="caution">
    <text evidence="1">The sequence shown here is derived from an EMBL/GenBank/DDBJ whole genome shotgun (WGS) entry which is preliminary data.</text>
</comment>
<protein>
    <submittedName>
        <fullName evidence="1">Uncharacterized protein</fullName>
    </submittedName>
</protein>
<name>A0A9X2M7K5_9FIRM</name>
<keyword evidence="2" id="KW-1185">Reference proteome</keyword>
<dbReference type="AlphaFoldDB" id="A0A9X2M7K5"/>
<proteinExistence type="predicted"/>